<dbReference type="Gene3D" id="2.100.10.30">
    <property type="entry name" value="Jacalin-like lectin domain"/>
    <property type="match status" value="1"/>
</dbReference>
<comment type="caution">
    <text evidence="2">The sequence shown here is derived from an EMBL/GenBank/DDBJ whole genome shotgun (WGS) entry which is preliminary data.</text>
</comment>
<feature type="domain" description="Jacalin-type lectin" evidence="1">
    <location>
        <begin position="35"/>
        <end position="136"/>
    </location>
</feature>
<name>A0A9W9PPF4_9EURO</name>
<gene>
    <name evidence="2" type="ORF">N7476_010014</name>
</gene>
<dbReference type="InterPro" id="IPR036404">
    <property type="entry name" value="Jacalin-like_lectin_dom_sf"/>
</dbReference>
<dbReference type="EMBL" id="JAPZBO010000009">
    <property type="protein sequence ID" value="KAJ5303215.1"/>
    <property type="molecule type" value="Genomic_DNA"/>
</dbReference>
<evidence type="ECO:0000259" key="1">
    <source>
        <dbReference type="Pfam" id="PF01419"/>
    </source>
</evidence>
<dbReference type="SUPFAM" id="SSF56973">
    <property type="entry name" value="Aerolisin/ETX pore-forming domain"/>
    <property type="match status" value="1"/>
</dbReference>
<keyword evidence="3" id="KW-1185">Reference proteome</keyword>
<protein>
    <recommendedName>
        <fullName evidence="1">Jacalin-type lectin domain-containing protein</fullName>
    </recommendedName>
</protein>
<organism evidence="2 3">
    <name type="scientific">Penicillium atrosanguineum</name>
    <dbReference type="NCBI Taxonomy" id="1132637"/>
    <lineage>
        <taxon>Eukaryota</taxon>
        <taxon>Fungi</taxon>
        <taxon>Dikarya</taxon>
        <taxon>Ascomycota</taxon>
        <taxon>Pezizomycotina</taxon>
        <taxon>Eurotiomycetes</taxon>
        <taxon>Eurotiomycetidae</taxon>
        <taxon>Eurotiales</taxon>
        <taxon>Aspergillaceae</taxon>
        <taxon>Penicillium</taxon>
    </lineage>
</organism>
<dbReference type="Pfam" id="PF01419">
    <property type="entry name" value="Jacalin"/>
    <property type="match status" value="1"/>
</dbReference>
<sequence>MLPENAEQDLVYLPNWPGVPNDEVGTNPGPGTGTTSIAWYDPVKEITVWRNSDGLTGVRVLAGRQEPQMLGVASGDSKTLTFEPGESCQHMSLWDNGPDTRVARIKIETKRQTLDFGDGKREQVMNVGSGFLIGFQTFCKEEGELTAFSPLFLLPFKSLISTVRYKNPPVGKAGINFRQLDSYIHANDSPWPYAWSWSRSIDKTVSDTWSQEIALSFGMSLSVSAGVPEIVEIGGEVHWDMSLTASHEISETETRTLSWNESGEIPPHRKLSCQIHRHFGNRRLRTGFLCREWNIPRSEVFVGPC</sequence>
<reference evidence="2" key="2">
    <citation type="journal article" date="2023" name="IMA Fungus">
        <title>Comparative genomic study of the Penicillium genus elucidates a diverse pangenome and 15 lateral gene transfer events.</title>
        <authorList>
            <person name="Petersen C."/>
            <person name="Sorensen T."/>
            <person name="Nielsen M.R."/>
            <person name="Sondergaard T.E."/>
            <person name="Sorensen J.L."/>
            <person name="Fitzpatrick D.A."/>
            <person name="Frisvad J.C."/>
            <person name="Nielsen K.L."/>
        </authorList>
    </citation>
    <scope>NUCLEOTIDE SEQUENCE</scope>
    <source>
        <strain evidence="2">IBT 21472</strain>
    </source>
</reference>
<reference evidence="2" key="1">
    <citation type="submission" date="2022-12" db="EMBL/GenBank/DDBJ databases">
        <authorList>
            <person name="Petersen C."/>
        </authorList>
    </citation>
    <scope>NUCLEOTIDE SEQUENCE</scope>
    <source>
        <strain evidence="2">IBT 21472</strain>
    </source>
</reference>
<accession>A0A9W9PPF4</accession>
<dbReference type="Gene3D" id="2.170.15.10">
    <property type="entry name" value="Proaerolysin, chain A, domain 3"/>
    <property type="match status" value="1"/>
</dbReference>
<dbReference type="Proteomes" id="UP001147746">
    <property type="component" value="Unassembled WGS sequence"/>
</dbReference>
<dbReference type="InterPro" id="IPR001229">
    <property type="entry name" value="Jacalin-like_lectin_dom"/>
</dbReference>
<evidence type="ECO:0000313" key="2">
    <source>
        <dbReference type="EMBL" id="KAJ5303215.1"/>
    </source>
</evidence>
<proteinExistence type="predicted"/>
<dbReference type="AlphaFoldDB" id="A0A9W9PPF4"/>
<evidence type="ECO:0000313" key="3">
    <source>
        <dbReference type="Proteomes" id="UP001147746"/>
    </source>
</evidence>